<dbReference type="SUPFAM" id="SSF51735">
    <property type="entry name" value="NAD(P)-binding Rossmann-fold domains"/>
    <property type="match status" value="1"/>
</dbReference>
<feature type="domain" description="PRISE-like Rossmann-fold" evidence="1">
    <location>
        <begin position="8"/>
        <end position="399"/>
    </location>
</feature>
<sequence>MTLEPKHAVVFGASGLLGWSVLSELLSGYSPIGTFSKVTAIVNRPVSETDLCLAGASVDRPELQIVSGVNLLEGTQEDLGCVLKDQVSGADTITHAFYFVFNACSEDHIRESRLNCDMMRRVAGALNIVAPCLKSITYSGGTRGYGIYVPGGSFAAPLEEKLADQLPEDYAKTVAYPRFRQILTEASHGRVWTWTEVCPDAVVGFSPNGSGYSLALHWAQYLSLYAHNHGVSPGSDKAANRVEVPFPGCDEAANCKFTPVSGRMLGRISIHAALNPDKYGQKVVNMVDSDTPVTYGELWPKIAAWFGLVGSGPQTDGKALKPGQYVARYKHIFEERGLSKALTAGVGAGSAQLDSVGWWLTFDRQLSPQRLRSLGFEEQRDPVEGWHEAFAKLREAGIII</sequence>
<dbReference type="AlphaFoldDB" id="A0AAJ0FUE2"/>
<evidence type="ECO:0000313" key="2">
    <source>
        <dbReference type="EMBL" id="KAK2591583.1"/>
    </source>
</evidence>
<dbReference type="Proteomes" id="UP001251528">
    <property type="component" value="Unassembled WGS sequence"/>
</dbReference>
<comment type="caution">
    <text evidence="2">The sequence shown here is derived from an EMBL/GenBank/DDBJ whole genome shotgun (WGS) entry which is preliminary data.</text>
</comment>
<evidence type="ECO:0000259" key="1">
    <source>
        <dbReference type="Pfam" id="PF22917"/>
    </source>
</evidence>
<accession>A0AAJ0FUE2</accession>
<dbReference type="PANTHER" id="PTHR32487">
    <property type="entry name" value="3-OXO-DELTA(4,5)-STEROID 5-BETA-REDUCTASE"/>
    <property type="match status" value="1"/>
</dbReference>
<dbReference type="InterPro" id="IPR055222">
    <property type="entry name" value="PRISE-like_Rossmann-fold"/>
</dbReference>
<gene>
    <name evidence="2" type="ORF">QQS21_010711</name>
</gene>
<protein>
    <recommendedName>
        <fullName evidence="1">PRISE-like Rossmann-fold domain-containing protein</fullName>
    </recommendedName>
</protein>
<dbReference type="PANTHER" id="PTHR32487:SF4">
    <property type="entry name" value="SIRQ PROTEIN"/>
    <property type="match status" value="1"/>
</dbReference>
<keyword evidence="3" id="KW-1185">Reference proteome</keyword>
<dbReference type="Pfam" id="PF22917">
    <property type="entry name" value="PRISE"/>
    <property type="match status" value="1"/>
</dbReference>
<proteinExistence type="predicted"/>
<dbReference type="InterPro" id="IPR036291">
    <property type="entry name" value="NAD(P)-bd_dom_sf"/>
</dbReference>
<organism evidence="2 3">
    <name type="scientific">Conoideocrella luteorostrata</name>
    <dbReference type="NCBI Taxonomy" id="1105319"/>
    <lineage>
        <taxon>Eukaryota</taxon>
        <taxon>Fungi</taxon>
        <taxon>Dikarya</taxon>
        <taxon>Ascomycota</taxon>
        <taxon>Pezizomycotina</taxon>
        <taxon>Sordariomycetes</taxon>
        <taxon>Hypocreomycetidae</taxon>
        <taxon>Hypocreales</taxon>
        <taxon>Clavicipitaceae</taxon>
        <taxon>Conoideocrella</taxon>
    </lineage>
</organism>
<dbReference type="Gene3D" id="3.40.50.720">
    <property type="entry name" value="NAD(P)-binding Rossmann-like Domain"/>
    <property type="match status" value="1"/>
</dbReference>
<evidence type="ECO:0000313" key="3">
    <source>
        <dbReference type="Proteomes" id="UP001251528"/>
    </source>
</evidence>
<name>A0AAJ0FUE2_9HYPO</name>
<dbReference type="EMBL" id="JASWJB010000323">
    <property type="protein sequence ID" value="KAK2591583.1"/>
    <property type="molecule type" value="Genomic_DNA"/>
</dbReference>
<reference evidence="2" key="1">
    <citation type="submission" date="2023-06" db="EMBL/GenBank/DDBJ databases">
        <title>Conoideocrella luteorostrata (Hypocreales: Clavicipitaceae), a potential biocontrol fungus for elongate hemlock scale in United States Christmas tree production areas.</title>
        <authorList>
            <person name="Barrett H."/>
            <person name="Lovett B."/>
            <person name="Macias A.M."/>
            <person name="Stajich J.E."/>
            <person name="Kasson M.T."/>
        </authorList>
    </citation>
    <scope>NUCLEOTIDE SEQUENCE</scope>
    <source>
        <strain evidence="2">ARSEF 14590</strain>
    </source>
</reference>